<keyword evidence="18" id="KW-1185">Reference proteome</keyword>
<dbReference type="GO" id="GO:0005905">
    <property type="term" value="C:clathrin-coated pit"/>
    <property type="evidence" value="ECO:0007669"/>
    <property type="project" value="UniProtKB-SubCell"/>
</dbReference>
<evidence type="ECO:0000256" key="5">
    <source>
        <dbReference type="ARBA" id="ARBA00022583"/>
    </source>
</evidence>
<keyword evidence="10" id="KW-0472">Membrane</keyword>
<feature type="region of interest" description="Disordered" evidence="14">
    <location>
        <begin position="760"/>
        <end position="782"/>
    </location>
</feature>
<evidence type="ECO:0000256" key="1">
    <source>
        <dbReference type="ARBA" id="ARBA00004283"/>
    </source>
</evidence>
<evidence type="ECO:0000313" key="17">
    <source>
        <dbReference type="EMBL" id="KAG5681480.1"/>
    </source>
</evidence>
<gene>
    <name evidence="17" type="ORF">PVAND_010912</name>
</gene>
<dbReference type="GO" id="GO:0006511">
    <property type="term" value="P:ubiquitin-dependent protein catabolic process"/>
    <property type="evidence" value="ECO:0007669"/>
    <property type="project" value="InterPro"/>
</dbReference>
<keyword evidence="11" id="KW-0168">Coated pit</keyword>
<evidence type="ECO:0000256" key="9">
    <source>
        <dbReference type="ARBA" id="ARBA00023054"/>
    </source>
</evidence>
<evidence type="ECO:0000256" key="12">
    <source>
        <dbReference type="PROSITE-ProRule" id="PRU01077"/>
    </source>
</evidence>
<feature type="compositionally biased region" description="Low complexity" evidence="14">
    <location>
        <begin position="1216"/>
        <end position="1226"/>
    </location>
</feature>
<dbReference type="Pfam" id="PF03145">
    <property type="entry name" value="Sina_TRAF"/>
    <property type="match status" value="1"/>
</dbReference>
<comment type="similarity">
    <text evidence="2">Belongs to the SINA (Seven in absentia) family.</text>
</comment>
<evidence type="ECO:0000256" key="13">
    <source>
        <dbReference type="SAM" id="Coils"/>
    </source>
</evidence>
<dbReference type="EMBL" id="JADBJN010000001">
    <property type="protein sequence ID" value="KAG5681480.1"/>
    <property type="molecule type" value="Genomic_DNA"/>
</dbReference>
<feature type="compositionally biased region" description="Basic and acidic residues" evidence="14">
    <location>
        <begin position="761"/>
        <end position="775"/>
    </location>
</feature>
<evidence type="ECO:0000256" key="6">
    <source>
        <dbReference type="ARBA" id="ARBA00022723"/>
    </source>
</evidence>
<dbReference type="InterPro" id="IPR001060">
    <property type="entry name" value="FCH_dom"/>
</dbReference>
<feature type="compositionally biased region" description="Polar residues" evidence="14">
    <location>
        <begin position="803"/>
        <end position="817"/>
    </location>
</feature>
<feature type="region of interest" description="Disordered" evidence="14">
    <location>
        <begin position="1207"/>
        <end position="1226"/>
    </location>
</feature>
<dbReference type="InterPro" id="IPR008974">
    <property type="entry name" value="TRAF-like"/>
</dbReference>
<keyword evidence="8" id="KW-0862">Zinc</keyword>
<protein>
    <submittedName>
        <fullName evidence="17">Uncharacterized protein</fullName>
    </submittedName>
</protein>
<dbReference type="SUPFAM" id="SSF103657">
    <property type="entry name" value="BAR/IMD domain-like"/>
    <property type="match status" value="1"/>
</dbReference>
<dbReference type="SMART" id="SM00055">
    <property type="entry name" value="FCH"/>
    <property type="match status" value="1"/>
</dbReference>
<evidence type="ECO:0000256" key="10">
    <source>
        <dbReference type="ARBA" id="ARBA00023136"/>
    </source>
</evidence>
<keyword evidence="9 12" id="KW-0175">Coiled coil</keyword>
<comment type="subcellular location">
    <subcellularLocation>
        <location evidence="1">Membrane</location>
        <location evidence="1">Clathrin-coated pit</location>
        <topology evidence="1">Peripheral membrane protein</topology>
        <orientation evidence="1">Cytoplasmic side</orientation>
    </subcellularLocation>
</comment>
<evidence type="ECO:0000256" key="7">
    <source>
        <dbReference type="ARBA" id="ARBA00022771"/>
    </source>
</evidence>
<dbReference type="InterPro" id="IPR027267">
    <property type="entry name" value="AH/BAR_dom_sf"/>
</dbReference>
<feature type="region of interest" description="Disordered" evidence="14">
    <location>
        <begin position="803"/>
        <end position="827"/>
    </location>
</feature>
<comment type="similarity">
    <text evidence="3">Belongs to the FCHO family.</text>
</comment>
<proteinExistence type="inferred from homology"/>
<feature type="compositionally biased region" description="Low complexity" evidence="14">
    <location>
        <begin position="395"/>
        <end position="408"/>
    </location>
</feature>
<keyword evidence="6" id="KW-0479">Metal-binding</keyword>
<dbReference type="Proteomes" id="UP001107558">
    <property type="component" value="Chromosome 1"/>
</dbReference>
<dbReference type="GO" id="GO:0005886">
    <property type="term" value="C:plasma membrane"/>
    <property type="evidence" value="ECO:0007669"/>
    <property type="project" value="TreeGrafter"/>
</dbReference>
<feature type="compositionally biased region" description="Polar residues" evidence="14">
    <location>
        <begin position="524"/>
        <end position="539"/>
    </location>
</feature>
<dbReference type="InterPro" id="IPR018808">
    <property type="entry name" value="Muniscin_C"/>
</dbReference>
<keyword evidence="5" id="KW-0254">Endocytosis</keyword>
<dbReference type="InterPro" id="IPR054713">
    <property type="entry name" value="GMIP/FCHO2-like_FCH"/>
</dbReference>
<feature type="region of interest" description="Disordered" evidence="14">
    <location>
        <begin position="505"/>
        <end position="539"/>
    </location>
</feature>
<dbReference type="FunFam" id="2.60.210.10:FF:000002">
    <property type="entry name" value="E3 ubiquitin-protein ligase"/>
    <property type="match status" value="1"/>
</dbReference>
<dbReference type="SUPFAM" id="SSF49599">
    <property type="entry name" value="TRAF domain-like"/>
    <property type="match status" value="1"/>
</dbReference>
<feature type="compositionally biased region" description="Basic residues" evidence="14">
    <location>
        <begin position="597"/>
        <end position="611"/>
    </location>
</feature>
<evidence type="ECO:0000256" key="3">
    <source>
        <dbReference type="ARBA" id="ARBA00011064"/>
    </source>
</evidence>
<accession>A0A9J6CHY6</accession>
<dbReference type="CDD" id="cd09265">
    <property type="entry name" value="AP_Syp1_like_MHD"/>
    <property type="match status" value="1"/>
</dbReference>
<dbReference type="Gene3D" id="2.60.210.10">
    <property type="entry name" value="Apoptosis, Tumor Necrosis Factor Receptor Associated Protein 2, Chain A"/>
    <property type="match status" value="1"/>
</dbReference>
<feature type="compositionally biased region" description="Polar residues" evidence="14">
    <location>
        <begin position="478"/>
        <end position="492"/>
    </location>
</feature>
<dbReference type="PANTHER" id="PTHR23065">
    <property type="entry name" value="PROLINE-SERINE-THREONINE PHOSPHATASE INTERACTING PROTEIN 1"/>
    <property type="match status" value="1"/>
</dbReference>
<dbReference type="GO" id="GO:0048268">
    <property type="term" value="P:clathrin coat assembly"/>
    <property type="evidence" value="ECO:0007669"/>
    <property type="project" value="TreeGrafter"/>
</dbReference>
<dbReference type="CDD" id="cd07648">
    <property type="entry name" value="F-BAR_FCHO"/>
    <property type="match status" value="1"/>
</dbReference>
<dbReference type="PROSITE" id="PS51741">
    <property type="entry name" value="F_BAR"/>
    <property type="match status" value="1"/>
</dbReference>
<name>A0A9J6CHY6_POLVA</name>
<dbReference type="Pfam" id="PF22699">
    <property type="entry name" value="GMIP-like_FCH"/>
    <property type="match status" value="1"/>
</dbReference>
<feature type="domain" description="MHD" evidence="15">
    <location>
        <begin position="933"/>
        <end position="1202"/>
    </location>
</feature>
<feature type="compositionally biased region" description="Polar residues" evidence="14">
    <location>
        <begin position="856"/>
        <end position="875"/>
    </location>
</feature>
<feature type="region of interest" description="Disordered" evidence="14">
    <location>
        <begin position="386"/>
        <end position="416"/>
    </location>
</feature>
<organism evidence="17 18">
    <name type="scientific">Polypedilum vanderplanki</name>
    <name type="common">Sleeping chironomid midge</name>
    <dbReference type="NCBI Taxonomy" id="319348"/>
    <lineage>
        <taxon>Eukaryota</taxon>
        <taxon>Metazoa</taxon>
        <taxon>Ecdysozoa</taxon>
        <taxon>Arthropoda</taxon>
        <taxon>Hexapoda</taxon>
        <taxon>Insecta</taxon>
        <taxon>Pterygota</taxon>
        <taxon>Neoptera</taxon>
        <taxon>Endopterygota</taxon>
        <taxon>Diptera</taxon>
        <taxon>Nematocera</taxon>
        <taxon>Chironomoidea</taxon>
        <taxon>Chironomidae</taxon>
        <taxon>Chironominae</taxon>
        <taxon>Polypedilum</taxon>
        <taxon>Polypedilum</taxon>
    </lineage>
</organism>
<evidence type="ECO:0000259" key="16">
    <source>
        <dbReference type="PROSITE" id="PS51741"/>
    </source>
</evidence>
<feature type="compositionally biased region" description="Polar residues" evidence="14">
    <location>
        <begin position="551"/>
        <end position="583"/>
    </location>
</feature>
<evidence type="ECO:0000256" key="2">
    <source>
        <dbReference type="ARBA" id="ARBA00009119"/>
    </source>
</evidence>
<feature type="region of interest" description="Disordered" evidence="14">
    <location>
        <begin position="856"/>
        <end position="886"/>
    </location>
</feature>
<keyword evidence="4" id="KW-0597">Phosphoprotein</keyword>
<feature type="region of interest" description="Disordered" evidence="14">
    <location>
        <begin position="668"/>
        <end position="713"/>
    </location>
</feature>
<feature type="domain" description="F-BAR" evidence="16">
    <location>
        <begin position="81"/>
        <end position="347"/>
    </location>
</feature>
<feature type="coiled-coil region" evidence="13">
    <location>
        <begin position="221"/>
        <end position="275"/>
    </location>
</feature>
<dbReference type="Pfam" id="PF10291">
    <property type="entry name" value="muHD"/>
    <property type="match status" value="1"/>
</dbReference>
<evidence type="ECO:0000259" key="15">
    <source>
        <dbReference type="PROSITE" id="PS51072"/>
    </source>
</evidence>
<feature type="compositionally biased region" description="Low complexity" evidence="14">
    <location>
        <begin position="443"/>
        <end position="476"/>
    </location>
</feature>
<dbReference type="InterPro" id="IPR028565">
    <property type="entry name" value="MHD"/>
</dbReference>
<dbReference type="OrthoDB" id="5593455at2759"/>
<dbReference type="InterPro" id="IPR031160">
    <property type="entry name" value="F_BAR_dom"/>
</dbReference>
<feature type="region of interest" description="Disordered" evidence="14">
    <location>
        <begin position="443"/>
        <end position="493"/>
    </location>
</feature>
<sequence>MQSCFGHNFMLVLEKQEKFDGHQQFFAIVQLIGSRKEAENFAYRLELNGNRRRLTWEAMPRSIHEGISSAILNSDCLVFDTSIAQLFADNGNLGINGDKNNGYEVLYQNMKHGVTASKELMEYFKERSNLDEHNSKVLLKLAHKVGSSGASGTFSPLLIILKTSAERLSELHTQMMQKTTELVKAILKYADELHKKHKTVKEEESSTQDAVHQMKESTAAVQKAKDLYQSRLQELEKLRRDNASAKEIEKAEAKLKKHQDEYKNLAEKHNPIKQEFEQRMAATCKRFQDVEEAHLKQMKEFIMLYIEIVQNNHDLVGQVQSDFKRQFLDLTVDKLLEQFVLNKYTGLEKPANVEIELNASGVHSQSQNLIDTSVVSTSTTNDLHGITVNSSNINSSYESQTSNQQQQQPHATTSGKKETHLLSWFTSSSTTSSANNVNNSSATAVPGISSSSSPIAAAKNNNRNNSNESESALAQNDDVLSSSPSMKNNSKLSYGGKLISKFNKNGNKATASSSSEQQHAHEQLTSGVSKQEQPQKSSRRTTSLLNLFMSNSQGNRESRDNVSSSVPTSPVEQTPLKLSTNIGRNPLRGSKFSGFLRSRRDKKPSKKKDKKKKDGETNSQKEEAKSDGEEKDDTLSAVSGGSLKPEIVGQMMTSNIAITTPTLSASIAGSTVPTATPEVDEEEYSIKPPDSWSKSSPQKNKFYSSSDSDSDDEIERKIHVEIKPLNNGNAAPISASVDELRATVENLSLSPIGALSNLNSFKERRSSQNENDRMKRSQSMSQQMADKISAGDVMSLNHVFQQHHQSPIASNASTPTTAHPYAPLQSPTLSMTNNSTNNRYADLDIFSEVGEISSTPASASTSKINRQIPTPNSSIAIPRPPSRRSEQIRAGRISPAMAMARADSVGSLEFRTTGTIGLGSRGPSPLTIGMSDTIPLAIAFHEIIHAFFKGSDESRCQVKMSGDMMLSFPAGIVNVLANNPNPAKLCFRIKNVQNLENILPNKQLIIADKIQLGNTTSTTLEFNMPALTLLLRRQSEQNPTASYFNVDILKYTVKSKSGAQSCPFQLVSYWKCEQTHTDIKIDYKYNSHAMTQPSPLLNVSISVPVDGGVRNVQSKPHSAWLGESNKLVWNFTDISQHSDNGGIDTLRARLEVSNGPSTPSILTTQFNCEGTTLSGIDFELSGSGYRISLVKRRFVAGKYICEGDGIRNTKTPTPPTSIASPSFRTG</sequence>
<evidence type="ECO:0000256" key="14">
    <source>
        <dbReference type="SAM" id="MobiDB-lite"/>
    </source>
</evidence>
<dbReference type="PANTHER" id="PTHR23065:SF15">
    <property type="entry name" value="AT02057P"/>
    <property type="match status" value="1"/>
</dbReference>
<dbReference type="GO" id="GO:0030136">
    <property type="term" value="C:clathrin-coated vesicle"/>
    <property type="evidence" value="ECO:0007669"/>
    <property type="project" value="TreeGrafter"/>
</dbReference>
<feature type="compositionally biased region" description="Basic and acidic residues" evidence="14">
    <location>
        <begin position="612"/>
        <end position="628"/>
    </location>
</feature>
<evidence type="ECO:0000256" key="11">
    <source>
        <dbReference type="ARBA" id="ARBA00023176"/>
    </source>
</evidence>
<feature type="region of interest" description="Disordered" evidence="14">
    <location>
        <begin position="551"/>
        <end position="643"/>
    </location>
</feature>
<dbReference type="InterPro" id="IPR018121">
    <property type="entry name" value="7-in-absentia-prot_TRAF-dom"/>
</dbReference>
<dbReference type="Gene3D" id="1.20.1270.60">
    <property type="entry name" value="Arfaptin homology (AH) domain/BAR domain"/>
    <property type="match status" value="1"/>
</dbReference>
<dbReference type="GO" id="GO:0008270">
    <property type="term" value="F:zinc ion binding"/>
    <property type="evidence" value="ECO:0007669"/>
    <property type="project" value="UniProtKB-KW"/>
</dbReference>
<reference evidence="17" key="1">
    <citation type="submission" date="2021-03" db="EMBL/GenBank/DDBJ databases">
        <title>Chromosome level genome of the anhydrobiotic midge Polypedilum vanderplanki.</title>
        <authorList>
            <person name="Yoshida Y."/>
            <person name="Kikawada T."/>
            <person name="Gusev O."/>
        </authorList>
    </citation>
    <scope>NUCLEOTIDE SEQUENCE</scope>
    <source>
        <strain evidence="17">NIAS01</strain>
        <tissue evidence="17">Whole body or cell culture</tissue>
    </source>
</reference>
<dbReference type="AlphaFoldDB" id="A0A9J6CHY6"/>
<evidence type="ECO:0000256" key="4">
    <source>
        <dbReference type="ARBA" id="ARBA00022553"/>
    </source>
</evidence>
<dbReference type="FunFam" id="2.60.40.1170:FF:000005">
    <property type="entry name" value="SH3-containing GRB2-like protein 3-interacting protein 1 isoform X3"/>
    <property type="match status" value="1"/>
</dbReference>
<dbReference type="GO" id="GO:0072583">
    <property type="term" value="P:clathrin-dependent endocytosis"/>
    <property type="evidence" value="ECO:0007669"/>
    <property type="project" value="TreeGrafter"/>
</dbReference>
<evidence type="ECO:0000256" key="8">
    <source>
        <dbReference type="ARBA" id="ARBA00022833"/>
    </source>
</evidence>
<keyword evidence="7" id="KW-0863">Zinc-finger</keyword>
<evidence type="ECO:0000313" key="18">
    <source>
        <dbReference type="Proteomes" id="UP001107558"/>
    </source>
</evidence>
<comment type="caution">
    <text evidence="17">The sequence shown here is derived from an EMBL/GenBank/DDBJ whole genome shotgun (WGS) entry which is preliminary data.</text>
</comment>
<dbReference type="CDD" id="cd03829">
    <property type="entry name" value="Sina"/>
    <property type="match status" value="1"/>
</dbReference>
<dbReference type="PROSITE" id="PS51072">
    <property type="entry name" value="MHD"/>
    <property type="match status" value="1"/>
</dbReference>
<feature type="compositionally biased region" description="Polar residues" evidence="14">
    <location>
        <begin position="692"/>
        <end position="703"/>
    </location>
</feature>